<evidence type="ECO:0000313" key="1">
    <source>
        <dbReference type="EMBL" id="KAI2384591.1"/>
    </source>
</evidence>
<organism evidence="1">
    <name type="scientific">Ophidiomyces ophidiicola</name>
    <dbReference type="NCBI Taxonomy" id="1387563"/>
    <lineage>
        <taxon>Eukaryota</taxon>
        <taxon>Fungi</taxon>
        <taxon>Dikarya</taxon>
        <taxon>Ascomycota</taxon>
        <taxon>Pezizomycotina</taxon>
        <taxon>Eurotiomycetes</taxon>
        <taxon>Eurotiomycetidae</taxon>
        <taxon>Onygenales</taxon>
        <taxon>Onygenaceae</taxon>
        <taxon>Ophidiomyces</taxon>
    </lineage>
</organism>
<gene>
    <name evidence="1" type="ORF">LOY88_004543</name>
</gene>
<accession>A0ACB8UT72</accession>
<dbReference type="EMBL" id="JALBCA010000070">
    <property type="protein sequence ID" value="KAI2384591.1"/>
    <property type="molecule type" value="Genomic_DNA"/>
</dbReference>
<name>A0ACB8UT72_9EURO</name>
<protein>
    <submittedName>
        <fullName evidence="1">Uncharacterized protein</fullName>
    </submittedName>
</protein>
<proteinExistence type="predicted"/>
<sequence>MPVTTRSASLPLGSSRNAASKYWPAASSSAAAAAASRVQTIEEDFQDIDGTTLNYPPQESSAPGSDTEEFFSPTTDGSKPLEPISPIQSGLLLTPIRSGQSYPFKSPSRHVNTGHNAAAPKPPEHSLRPSEATICTTEEQPQIYQPYPLKMLALVPKLNQSSDKVLNIWNQHGSSYSSFTKYITNPTSKIRIEESWGDTFLSYKRNFDDKHFINVAKTVDALPSLERLDWDPTEIYQKANFAQLTLDMIYFCNGTQLTIPLDIIDSLFPTPFYASLSTPDDVITSLFQIGLEIRTHRCILNLKDASEDILPSTVLDDVFGNAIAGEPGFRGWEIDGLQDGDGCLPENFREDVQHRVTKIESAFGKGASRSIDFSMLTNSFPWSEFVMVLGAWVQSRIGEINDELKRKEDNDSTIFKFRSTLRRGHSFSSPVPEAIALPTTASAKTAIPSTSPSKFTNTVQDERTATESTPSVPFLPAAPRKNFISRTSIRHLQALKMKQRSIPPAAVTSNQHEPLRNQYLQTSEAKETNFHSNQQGKHVRDTQVETLAQPMTIFDRQENAHRVSPIQSSQVSVCEEQALTENTRKRRHTAEVEGDDILLVNQTRTPTRKLQRAKRRRVEPSIEKARSEARSPSVVVRHRQASRPTGDERPAGSASRFLPSSLNSENINPSRQATEAPSSPKRRTPWTVEESRQLVRLIREHGPKWSLIKSIDSLEEVPQLERRNQVQIKDRARQMAFDVFRTGQPVPKNFKKIFMNTMQENKLKAMGINFEEQVEEE</sequence>
<comment type="caution">
    <text evidence="1">The sequence shown here is derived from an EMBL/GenBank/DDBJ whole genome shotgun (WGS) entry which is preliminary data.</text>
</comment>
<reference evidence="1" key="1">
    <citation type="journal article" date="2022" name="bioRxiv">
        <title>Population genetic analysis of Ophidiomyces ophidiicola, the causative agent of snake fungal disease, indicates recent introductions to the USA.</title>
        <authorList>
            <person name="Ladner J.T."/>
            <person name="Palmer J.M."/>
            <person name="Ettinger C.L."/>
            <person name="Stajich J.E."/>
            <person name="Farrell T.M."/>
            <person name="Glorioso B.M."/>
            <person name="Lawson B."/>
            <person name="Price S.J."/>
            <person name="Stengle A.G."/>
            <person name="Grear D.A."/>
            <person name="Lorch J.M."/>
        </authorList>
    </citation>
    <scope>NUCLEOTIDE SEQUENCE</scope>
    <source>
        <strain evidence="1">NWHC 24266-5</strain>
    </source>
</reference>